<dbReference type="AlphaFoldDB" id="A0A3E2TEQ0"/>
<accession>A0A3E2TEQ0</accession>
<name>A0A3E2TEQ0_9FIRM</name>
<organism evidence="1 2">
    <name type="scientific">Faecalibacterium prausnitzii</name>
    <dbReference type="NCBI Taxonomy" id="853"/>
    <lineage>
        <taxon>Bacteria</taxon>
        <taxon>Bacillati</taxon>
        <taxon>Bacillota</taxon>
        <taxon>Clostridia</taxon>
        <taxon>Eubacteriales</taxon>
        <taxon>Oscillospiraceae</taxon>
        <taxon>Faecalibacterium</taxon>
    </lineage>
</organism>
<protein>
    <submittedName>
        <fullName evidence="1">Uncharacterized protein</fullName>
    </submittedName>
</protein>
<sequence>MQRYYILLKATGESGLPAWLPYRLTATSAELAVEKAKKMAGDHYREYKTFEVQVIENEGSYK</sequence>
<comment type="caution">
    <text evidence="1">The sequence shown here is derived from an EMBL/GenBank/DDBJ whole genome shotgun (WGS) entry which is preliminary data.</text>
</comment>
<dbReference type="EMBL" id="QVEQ01000001">
    <property type="protein sequence ID" value="RGB73679.1"/>
    <property type="molecule type" value="Genomic_DNA"/>
</dbReference>
<dbReference type="Proteomes" id="UP000261140">
    <property type="component" value="Unassembled WGS sequence"/>
</dbReference>
<reference evidence="1 2" key="1">
    <citation type="submission" date="2018-08" db="EMBL/GenBank/DDBJ databases">
        <title>A genome reference for cultivated species of the human gut microbiota.</title>
        <authorList>
            <person name="Zou Y."/>
            <person name="Xue W."/>
            <person name="Luo G."/>
        </authorList>
    </citation>
    <scope>NUCLEOTIDE SEQUENCE [LARGE SCALE GENOMIC DNA]</scope>
    <source>
        <strain evidence="1 2">AF36-11AT</strain>
    </source>
</reference>
<gene>
    <name evidence="1" type="ORF">DWZ89_02515</name>
</gene>
<evidence type="ECO:0000313" key="1">
    <source>
        <dbReference type="EMBL" id="RGB73679.1"/>
    </source>
</evidence>
<evidence type="ECO:0000313" key="2">
    <source>
        <dbReference type="Proteomes" id="UP000261140"/>
    </source>
</evidence>
<proteinExistence type="predicted"/>
<dbReference type="RefSeq" id="WP_117504372.1">
    <property type="nucleotide sequence ID" value="NZ_QVEQ01000001.1"/>
</dbReference>